<keyword evidence="3" id="KW-0378">Hydrolase</keyword>
<dbReference type="Pfam" id="PF11806">
    <property type="entry name" value="Enterochelin_N"/>
    <property type="match status" value="1"/>
</dbReference>
<dbReference type="InterPro" id="IPR000801">
    <property type="entry name" value="Esterase-like"/>
</dbReference>
<comment type="subcellular location">
    <subcellularLocation>
        <location evidence="1">Cytoplasm</location>
    </subcellularLocation>
</comment>
<dbReference type="Pfam" id="PF00756">
    <property type="entry name" value="Esterase"/>
    <property type="match status" value="1"/>
</dbReference>
<protein>
    <submittedName>
        <fullName evidence="6">DUF3327 domain-containing protein</fullName>
    </submittedName>
</protein>
<keyword evidence="7" id="KW-1185">Reference proteome</keyword>
<dbReference type="EMBL" id="WSFT01000029">
    <property type="protein sequence ID" value="MBS4538166.1"/>
    <property type="molecule type" value="Genomic_DNA"/>
</dbReference>
<evidence type="ECO:0000259" key="5">
    <source>
        <dbReference type="Pfam" id="PF11806"/>
    </source>
</evidence>
<dbReference type="SUPFAM" id="SSF81296">
    <property type="entry name" value="E set domains"/>
    <property type="match status" value="1"/>
</dbReference>
<organism evidence="6 7">
    <name type="scientific">Anaeromonas frigoriresistens</name>
    <dbReference type="NCBI Taxonomy" id="2683708"/>
    <lineage>
        <taxon>Bacteria</taxon>
        <taxon>Bacillati</taxon>
        <taxon>Bacillota</taxon>
        <taxon>Tissierellia</taxon>
        <taxon>Tissierellales</taxon>
        <taxon>Thermohalobacteraceae</taxon>
        <taxon>Anaeromonas</taxon>
    </lineage>
</organism>
<evidence type="ECO:0000256" key="4">
    <source>
        <dbReference type="ARBA" id="ARBA00024201"/>
    </source>
</evidence>
<comment type="caution">
    <text evidence="6">The sequence shown here is derived from an EMBL/GenBank/DDBJ whole genome shotgun (WGS) entry which is preliminary data.</text>
</comment>
<keyword evidence="2" id="KW-0963">Cytoplasm</keyword>
<dbReference type="Proteomes" id="UP000724672">
    <property type="component" value="Unassembled WGS sequence"/>
</dbReference>
<reference evidence="6" key="1">
    <citation type="submission" date="2019-12" db="EMBL/GenBank/DDBJ databases">
        <title>Clostridiaceae gen. nov. sp. nov., isolated from sediment in Xinjiang, China.</title>
        <authorList>
            <person name="Zhang R."/>
        </authorList>
    </citation>
    <scope>NUCLEOTIDE SEQUENCE</scope>
    <source>
        <strain evidence="6">D2Q-11</strain>
    </source>
</reference>
<evidence type="ECO:0000256" key="1">
    <source>
        <dbReference type="ARBA" id="ARBA00004496"/>
    </source>
</evidence>
<name>A0A942UWF8_9FIRM</name>
<dbReference type="InterPro" id="IPR014756">
    <property type="entry name" value="Ig_E-set"/>
</dbReference>
<dbReference type="InterPro" id="IPR029058">
    <property type="entry name" value="AB_hydrolase_fold"/>
</dbReference>
<dbReference type="PANTHER" id="PTHR48098:SF3">
    <property type="entry name" value="IRON(III) ENTEROBACTIN ESTERASE"/>
    <property type="match status" value="1"/>
</dbReference>
<evidence type="ECO:0000313" key="6">
    <source>
        <dbReference type="EMBL" id="MBS4538166.1"/>
    </source>
</evidence>
<dbReference type="InterPro" id="IPR013783">
    <property type="entry name" value="Ig-like_fold"/>
</dbReference>
<accession>A0A942UWF8</accession>
<dbReference type="SUPFAM" id="SSF53474">
    <property type="entry name" value="alpha/beta-Hydrolases"/>
    <property type="match status" value="1"/>
</dbReference>
<dbReference type="InterPro" id="IPR021764">
    <property type="entry name" value="Enterochelin_esterase_N"/>
</dbReference>
<dbReference type="GO" id="GO:0008849">
    <property type="term" value="F:enterochelin esterase activity"/>
    <property type="evidence" value="ECO:0007669"/>
    <property type="project" value="InterPro"/>
</dbReference>
<dbReference type="Gene3D" id="2.60.40.10">
    <property type="entry name" value="Immunoglobulins"/>
    <property type="match status" value="1"/>
</dbReference>
<dbReference type="PANTHER" id="PTHR48098">
    <property type="entry name" value="ENTEROCHELIN ESTERASE-RELATED"/>
    <property type="match status" value="1"/>
</dbReference>
<dbReference type="InterPro" id="IPR050583">
    <property type="entry name" value="Mycobacterial_A85_antigen"/>
</dbReference>
<dbReference type="GO" id="GO:0005737">
    <property type="term" value="C:cytoplasm"/>
    <property type="evidence" value="ECO:0007669"/>
    <property type="project" value="UniProtKB-SubCell"/>
</dbReference>
<dbReference type="RefSeq" id="WP_203366094.1">
    <property type="nucleotide sequence ID" value="NZ_WSFT01000029.1"/>
</dbReference>
<dbReference type="GO" id="GO:0006826">
    <property type="term" value="P:iron ion transport"/>
    <property type="evidence" value="ECO:0007669"/>
    <property type="project" value="InterPro"/>
</dbReference>
<gene>
    <name evidence="6" type="ORF">GOQ27_06810</name>
</gene>
<sequence length="406" mass="47430">MEKLKIKSFTISKLQEQLELGNEEALEKFWEGILENGSPLIEVIPRDSIHHLVTFVYKEDEKIENVLVIPEMGDCRFLNYRMERLLDTNLWYICCSIRNDIRLQYSFSVDDPLDNDWDSRFENLQHDELNKNFLYVEDEEDGEDEILSYVVMPKADEHVWIKENFDIPKGKLMEYWLESIKLDEARRIRVYTPHRYKEEGQPYRFLVLTDGDEYLKILSAKNVLDNLIADNKIPPIVVLFIDSTDTREEELSCSDVFIDILINEFMPWFKANYYISHEAEDGIIGGLSLGGLTASYIGFKHSEAFGNILSQSGAYWYKPSGWDEAESDCWISSKFEKIEKLPLKFYLNVGILEEKESMIGANKKLRDVLITKGYKVEYEEFKGGHDYLCWGENLGNGLRSLIGYKQ</sequence>
<proteinExistence type="inferred from homology"/>
<evidence type="ECO:0000313" key="7">
    <source>
        <dbReference type="Proteomes" id="UP000724672"/>
    </source>
</evidence>
<comment type="similarity">
    <text evidence="4">Belongs to the Fes family.</text>
</comment>
<dbReference type="AlphaFoldDB" id="A0A942UWF8"/>
<evidence type="ECO:0000256" key="3">
    <source>
        <dbReference type="ARBA" id="ARBA00022801"/>
    </source>
</evidence>
<dbReference type="GO" id="GO:0005506">
    <property type="term" value="F:iron ion binding"/>
    <property type="evidence" value="ECO:0007669"/>
    <property type="project" value="InterPro"/>
</dbReference>
<feature type="domain" description="Enterochelin esterase N-terminal" evidence="5">
    <location>
        <begin position="53"/>
        <end position="160"/>
    </location>
</feature>
<dbReference type="Gene3D" id="3.40.50.1820">
    <property type="entry name" value="alpha/beta hydrolase"/>
    <property type="match status" value="1"/>
</dbReference>
<evidence type="ECO:0000256" key="2">
    <source>
        <dbReference type="ARBA" id="ARBA00022490"/>
    </source>
</evidence>